<evidence type="ECO:0000313" key="18">
    <source>
        <dbReference type="Proteomes" id="UP001153555"/>
    </source>
</evidence>
<dbReference type="InterPro" id="IPR001245">
    <property type="entry name" value="Ser-Thr/Tyr_kinase_cat_dom"/>
</dbReference>
<comment type="caution">
    <text evidence="17">The sequence shown here is derived from an EMBL/GenBank/DDBJ whole genome shotgun (WGS) entry which is preliminary data.</text>
</comment>
<evidence type="ECO:0000256" key="4">
    <source>
        <dbReference type="ARBA" id="ARBA00022553"/>
    </source>
</evidence>
<keyword evidence="3" id="KW-0723">Serine/threonine-protein kinase</keyword>
<protein>
    <recommendedName>
        <fullName evidence="2">non-specific serine/threonine protein kinase</fullName>
        <ecNumber evidence="2">2.7.11.1</ecNumber>
    </recommendedName>
</protein>
<keyword evidence="8 17" id="KW-0418">Kinase</keyword>
<evidence type="ECO:0000256" key="14">
    <source>
        <dbReference type="PROSITE-ProRule" id="PRU10141"/>
    </source>
</evidence>
<dbReference type="Gene3D" id="3.30.200.20">
    <property type="entry name" value="Phosphorylase Kinase, domain 1"/>
    <property type="match status" value="1"/>
</dbReference>
<dbReference type="EC" id="2.7.11.1" evidence="2"/>
<evidence type="ECO:0000256" key="1">
    <source>
        <dbReference type="ARBA" id="ARBA00004167"/>
    </source>
</evidence>
<organism evidence="17 18">
    <name type="scientific">Striga hermonthica</name>
    <name type="common">Purple witchweed</name>
    <name type="synonym">Buchnera hermonthica</name>
    <dbReference type="NCBI Taxonomy" id="68872"/>
    <lineage>
        <taxon>Eukaryota</taxon>
        <taxon>Viridiplantae</taxon>
        <taxon>Streptophyta</taxon>
        <taxon>Embryophyta</taxon>
        <taxon>Tracheophyta</taxon>
        <taxon>Spermatophyta</taxon>
        <taxon>Magnoliopsida</taxon>
        <taxon>eudicotyledons</taxon>
        <taxon>Gunneridae</taxon>
        <taxon>Pentapetalae</taxon>
        <taxon>asterids</taxon>
        <taxon>lamiids</taxon>
        <taxon>Lamiales</taxon>
        <taxon>Orobanchaceae</taxon>
        <taxon>Buchnereae</taxon>
        <taxon>Striga</taxon>
    </lineage>
</organism>
<evidence type="ECO:0000256" key="3">
    <source>
        <dbReference type="ARBA" id="ARBA00022527"/>
    </source>
</evidence>
<dbReference type="OrthoDB" id="4062651at2759"/>
<dbReference type="PANTHER" id="PTHR47984">
    <property type="entry name" value="OS01G0323000 PROTEIN"/>
    <property type="match status" value="1"/>
</dbReference>
<keyword evidence="4" id="KW-0597">Phosphoprotein</keyword>
<keyword evidence="18" id="KW-1185">Reference proteome</keyword>
<feature type="binding site" evidence="14">
    <location>
        <position position="197"/>
    </location>
    <ligand>
        <name>ATP</name>
        <dbReference type="ChEBI" id="CHEBI:30616"/>
    </ligand>
</feature>
<sequence length="857" mass="95973">MSVFDAAFVDTELSKRTSIFGLHLWAVIGIIVGVGIVLILFLLSICLTAWRRRSGGKGKPHRPTKLAGAEFTPVISKEIQEIVNDSSFAAAAAEQRPVVAQAVPEIQIDMGKVEHRVVFSDRASSGESKATSGADTASFGGSGSLPEVSHLGWGRWYTLRELEAASNGLSAENVIGEGGYGIVYYGVLADNTRVAIKNLLNNKGQAEKEFKVEVEAIGRVRHKNLVRLLGYCVEGAYRMLVYEYVDNGNLDQWLHGDVGDVSPLTWEIRMNIILGTAKGLAYLHEGLEPKVVHRDIKSSNILLDRQWHAKLSDFGLAKLLNSENSYVTTRVMGTFGYVAPEYACTGMLNEKSDIYSFGILIMEIITGRSPVDYNRPKPEVNLVDWLKMMVGNRQSEEVIDPKLPERPAAKALKRVILVALRCVDPDAQKRPKMGHIIHMLESEDLLSRDERRIAQESSSSLREDKIKGPESAYKRNTEESFSISLRFFLYYSFCESTYKMSPHESPQRTFLPFVNPFRTILPKGDSLSSKHLDLLNTFEDTLTGRLRDLKPAKGEEFLSLSWMKNATRTLCETHADIKVLITALELPVRDWDEKWIDIYLTNSMKLLDTCLSFTSEISRLRRAHLYLTCAVHDLRGSGTSPKKLTEARSSLDEWIRFVAAKNSRLDGCRSISVMESLAKTLDFPKIKNFPKGKVLMRAMFGVKVLTFFVCSTFVAAFSGSGEKLIDIRVVPEVYSWAEAFYNLQNFVNTEIRKEFTVLREVESVYSVVNKLYPLVQNGVSEESVEAEKNLIKVVSDLEKSTEKLYSGLNELAKEVDGFFKVILSGRDALLCNLRFVGDDVSDEVRRSMGDGPGQAVR</sequence>
<evidence type="ECO:0000256" key="10">
    <source>
        <dbReference type="ARBA" id="ARBA00022989"/>
    </source>
</evidence>
<evidence type="ECO:0000256" key="5">
    <source>
        <dbReference type="ARBA" id="ARBA00022679"/>
    </source>
</evidence>
<keyword evidence="6 15" id="KW-0812">Transmembrane</keyword>
<dbReference type="GO" id="GO:0016020">
    <property type="term" value="C:membrane"/>
    <property type="evidence" value="ECO:0007669"/>
    <property type="project" value="UniProtKB-SubCell"/>
</dbReference>
<dbReference type="Pfam" id="PF07714">
    <property type="entry name" value="PK_Tyr_Ser-Thr"/>
    <property type="match status" value="1"/>
</dbReference>
<keyword evidence="5" id="KW-0808">Transferase</keyword>
<dbReference type="SMART" id="SM00220">
    <property type="entry name" value="S_TKc"/>
    <property type="match status" value="1"/>
</dbReference>
<evidence type="ECO:0000256" key="13">
    <source>
        <dbReference type="ARBA" id="ARBA00048679"/>
    </source>
</evidence>
<comment type="catalytic activity">
    <reaction evidence="12">
        <text>L-threonyl-[protein] + ATP = O-phospho-L-threonyl-[protein] + ADP + H(+)</text>
        <dbReference type="Rhea" id="RHEA:46608"/>
        <dbReference type="Rhea" id="RHEA-COMP:11060"/>
        <dbReference type="Rhea" id="RHEA-COMP:11605"/>
        <dbReference type="ChEBI" id="CHEBI:15378"/>
        <dbReference type="ChEBI" id="CHEBI:30013"/>
        <dbReference type="ChEBI" id="CHEBI:30616"/>
        <dbReference type="ChEBI" id="CHEBI:61977"/>
        <dbReference type="ChEBI" id="CHEBI:456216"/>
        <dbReference type="EC" id="2.7.11.1"/>
    </reaction>
</comment>
<dbReference type="FunFam" id="1.10.510.10:FF:000035">
    <property type="entry name" value="Putative receptor-like serine/threonine-protein kinase"/>
    <property type="match status" value="1"/>
</dbReference>
<dbReference type="PROSITE" id="PS00108">
    <property type="entry name" value="PROTEIN_KINASE_ST"/>
    <property type="match status" value="1"/>
</dbReference>
<evidence type="ECO:0000313" key="17">
    <source>
        <dbReference type="EMBL" id="CAA0838952.1"/>
    </source>
</evidence>
<evidence type="ECO:0000256" key="15">
    <source>
        <dbReference type="SAM" id="Phobius"/>
    </source>
</evidence>
<dbReference type="EMBL" id="CACSLK010031421">
    <property type="protein sequence ID" value="CAA0838952.1"/>
    <property type="molecule type" value="Genomic_DNA"/>
</dbReference>
<feature type="transmembrane region" description="Helical" evidence="15">
    <location>
        <begin position="22"/>
        <end position="50"/>
    </location>
</feature>
<dbReference type="PROSITE" id="PS50011">
    <property type="entry name" value="PROTEIN_KINASE_DOM"/>
    <property type="match status" value="1"/>
</dbReference>
<accession>A0A9N7RP31</accession>
<feature type="domain" description="Protein kinase" evidence="16">
    <location>
        <begin position="169"/>
        <end position="446"/>
    </location>
</feature>
<evidence type="ECO:0000256" key="11">
    <source>
        <dbReference type="ARBA" id="ARBA00023136"/>
    </source>
</evidence>
<dbReference type="InterPro" id="IPR011009">
    <property type="entry name" value="Kinase-like_dom_sf"/>
</dbReference>
<dbReference type="InterPro" id="IPR052232">
    <property type="entry name" value="RLK_Ser/Thr-Kinase"/>
</dbReference>
<evidence type="ECO:0000256" key="12">
    <source>
        <dbReference type="ARBA" id="ARBA00047899"/>
    </source>
</evidence>
<evidence type="ECO:0000256" key="8">
    <source>
        <dbReference type="ARBA" id="ARBA00022777"/>
    </source>
</evidence>
<dbReference type="GO" id="GO:0005524">
    <property type="term" value="F:ATP binding"/>
    <property type="evidence" value="ECO:0007669"/>
    <property type="project" value="UniProtKB-UniRule"/>
</dbReference>
<gene>
    <name evidence="17" type="ORF">SHERM_05523</name>
</gene>
<dbReference type="FunFam" id="3.30.200.20:FF:000173">
    <property type="entry name" value="Probable serine/threonine-protein kinase At1g01540"/>
    <property type="match status" value="1"/>
</dbReference>
<keyword evidence="11 15" id="KW-0472">Membrane</keyword>
<dbReference type="PROSITE" id="PS00107">
    <property type="entry name" value="PROTEIN_KINASE_ATP"/>
    <property type="match status" value="1"/>
</dbReference>
<reference evidence="17" key="1">
    <citation type="submission" date="2019-12" db="EMBL/GenBank/DDBJ databases">
        <authorList>
            <person name="Scholes J."/>
        </authorList>
    </citation>
    <scope>NUCLEOTIDE SEQUENCE</scope>
</reference>
<keyword evidence="9 14" id="KW-0067">ATP-binding</keyword>
<proteinExistence type="predicted"/>
<comment type="catalytic activity">
    <reaction evidence="13">
        <text>L-seryl-[protein] + ATP = O-phospho-L-seryl-[protein] + ADP + H(+)</text>
        <dbReference type="Rhea" id="RHEA:17989"/>
        <dbReference type="Rhea" id="RHEA-COMP:9863"/>
        <dbReference type="Rhea" id="RHEA-COMP:11604"/>
        <dbReference type="ChEBI" id="CHEBI:15378"/>
        <dbReference type="ChEBI" id="CHEBI:29999"/>
        <dbReference type="ChEBI" id="CHEBI:30616"/>
        <dbReference type="ChEBI" id="CHEBI:83421"/>
        <dbReference type="ChEBI" id="CHEBI:456216"/>
        <dbReference type="EC" id="2.7.11.1"/>
    </reaction>
</comment>
<dbReference type="InterPro" id="IPR017441">
    <property type="entry name" value="Protein_kinase_ATP_BS"/>
</dbReference>
<evidence type="ECO:0000256" key="2">
    <source>
        <dbReference type="ARBA" id="ARBA00012513"/>
    </source>
</evidence>
<dbReference type="PANTHER" id="PTHR47984:SF22">
    <property type="entry name" value="OS03G0125600 PROTEIN"/>
    <property type="match status" value="1"/>
</dbReference>
<dbReference type="Gene3D" id="1.10.510.10">
    <property type="entry name" value="Transferase(Phosphotransferase) domain 1"/>
    <property type="match status" value="1"/>
</dbReference>
<dbReference type="SUPFAM" id="SSF56112">
    <property type="entry name" value="Protein kinase-like (PK-like)"/>
    <property type="match status" value="1"/>
</dbReference>
<dbReference type="Proteomes" id="UP001153555">
    <property type="component" value="Unassembled WGS sequence"/>
</dbReference>
<name>A0A9N7RP31_STRHE</name>
<dbReference type="InterPro" id="IPR000719">
    <property type="entry name" value="Prot_kinase_dom"/>
</dbReference>
<dbReference type="CDD" id="cd14066">
    <property type="entry name" value="STKc_IRAK"/>
    <property type="match status" value="1"/>
</dbReference>
<evidence type="ECO:0000256" key="6">
    <source>
        <dbReference type="ARBA" id="ARBA00022692"/>
    </source>
</evidence>
<evidence type="ECO:0000256" key="7">
    <source>
        <dbReference type="ARBA" id="ARBA00022741"/>
    </source>
</evidence>
<keyword evidence="10 15" id="KW-1133">Transmembrane helix</keyword>
<evidence type="ECO:0000259" key="16">
    <source>
        <dbReference type="PROSITE" id="PS50011"/>
    </source>
</evidence>
<evidence type="ECO:0000256" key="9">
    <source>
        <dbReference type="ARBA" id="ARBA00022840"/>
    </source>
</evidence>
<dbReference type="InterPro" id="IPR008271">
    <property type="entry name" value="Ser/Thr_kinase_AS"/>
</dbReference>
<dbReference type="AlphaFoldDB" id="A0A9N7RP31"/>
<dbReference type="GO" id="GO:0004674">
    <property type="term" value="F:protein serine/threonine kinase activity"/>
    <property type="evidence" value="ECO:0007669"/>
    <property type="project" value="UniProtKB-KW"/>
</dbReference>
<comment type="subcellular location">
    <subcellularLocation>
        <location evidence="1">Membrane</location>
        <topology evidence="1">Single-pass membrane protein</topology>
    </subcellularLocation>
</comment>
<keyword evidence="7 14" id="KW-0547">Nucleotide-binding</keyword>